<evidence type="ECO:0000313" key="10">
    <source>
        <dbReference type="EMBL" id="TVY91909.1"/>
    </source>
</evidence>
<evidence type="ECO:0000256" key="5">
    <source>
        <dbReference type="ARBA" id="ARBA00023002"/>
    </source>
</evidence>
<dbReference type="PANTHER" id="PTHR24287:SF1">
    <property type="entry name" value="P450, PUTATIVE (EUROFUNG)-RELATED"/>
    <property type="match status" value="1"/>
</dbReference>
<keyword evidence="9" id="KW-0472">Membrane</keyword>
<evidence type="ECO:0000256" key="1">
    <source>
        <dbReference type="ARBA" id="ARBA00001971"/>
    </source>
</evidence>
<evidence type="ECO:0000256" key="9">
    <source>
        <dbReference type="SAM" id="Phobius"/>
    </source>
</evidence>
<comment type="cofactor">
    <cofactor evidence="1">
        <name>heme</name>
        <dbReference type="ChEBI" id="CHEBI:30413"/>
    </cofactor>
</comment>
<dbReference type="SUPFAM" id="SSF48264">
    <property type="entry name" value="Cytochrome P450"/>
    <property type="match status" value="1"/>
</dbReference>
<keyword evidence="5 8" id="KW-0560">Oxidoreductase</keyword>
<keyword evidence="11" id="KW-1185">Reference proteome</keyword>
<reference evidence="10 11" key="1">
    <citation type="submission" date="2018-05" db="EMBL/GenBank/DDBJ databases">
        <title>Genome sequencing and assembly of the regulated plant pathogen Lachnellula willkommii and related sister species for the development of diagnostic species identification markers.</title>
        <authorList>
            <person name="Giroux E."/>
            <person name="Bilodeau G."/>
        </authorList>
    </citation>
    <scope>NUCLEOTIDE SEQUENCE [LARGE SCALE GENOMIC DNA]</scope>
    <source>
        <strain evidence="10 11">CBS 172.35</strain>
    </source>
</reference>
<evidence type="ECO:0000256" key="3">
    <source>
        <dbReference type="ARBA" id="ARBA00022617"/>
    </source>
</evidence>
<dbReference type="PANTHER" id="PTHR24287">
    <property type="entry name" value="P450, PUTATIVE (EUROFUNG)-RELATED"/>
    <property type="match status" value="1"/>
</dbReference>
<dbReference type="EMBL" id="QGML01000431">
    <property type="protein sequence ID" value="TVY91909.1"/>
    <property type="molecule type" value="Genomic_DNA"/>
</dbReference>
<organism evidence="10 11">
    <name type="scientific">Lachnellula willkommii</name>
    <dbReference type="NCBI Taxonomy" id="215461"/>
    <lineage>
        <taxon>Eukaryota</taxon>
        <taxon>Fungi</taxon>
        <taxon>Dikarya</taxon>
        <taxon>Ascomycota</taxon>
        <taxon>Pezizomycotina</taxon>
        <taxon>Leotiomycetes</taxon>
        <taxon>Helotiales</taxon>
        <taxon>Lachnaceae</taxon>
        <taxon>Lachnellula</taxon>
    </lineage>
</organism>
<evidence type="ECO:0000313" key="11">
    <source>
        <dbReference type="Proteomes" id="UP000315522"/>
    </source>
</evidence>
<dbReference type="GO" id="GO:0016712">
    <property type="term" value="F:oxidoreductase activity, acting on paired donors, with incorporation or reduction of molecular oxygen, reduced flavin or flavoprotein as one donor, and incorporation of one atom of oxygen"/>
    <property type="evidence" value="ECO:0007669"/>
    <property type="project" value="InterPro"/>
</dbReference>
<gene>
    <name evidence="10" type="primary">CYP52A12_1</name>
    <name evidence="10" type="ORF">LAWI1_G001617</name>
</gene>
<dbReference type="InterPro" id="IPR036396">
    <property type="entry name" value="Cyt_P450_sf"/>
</dbReference>
<dbReference type="InterPro" id="IPR047146">
    <property type="entry name" value="Cyt_P450_E_CYP52_fungi"/>
</dbReference>
<evidence type="ECO:0000256" key="7">
    <source>
        <dbReference type="ARBA" id="ARBA00023033"/>
    </source>
</evidence>
<name>A0A559MG20_9HELO</name>
<comment type="similarity">
    <text evidence="2 8">Belongs to the cytochrome P450 family.</text>
</comment>
<evidence type="ECO:0000256" key="8">
    <source>
        <dbReference type="RuleBase" id="RU000461"/>
    </source>
</evidence>
<accession>A0A559MG20</accession>
<dbReference type="InterPro" id="IPR017972">
    <property type="entry name" value="Cyt_P450_CS"/>
</dbReference>
<dbReference type="Gene3D" id="1.10.630.10">
    <property type="entry name" value="Cytochrome P450"/>
    <property type="match status" value="1"/>
</dbReference>
<evidence type="ECO:0000256" key="6">
    <source>
        <dbReference type="ARBA" id="ARBA00023004"/>
    </source>
</evidence>
<comment type="caution">
    <text evidence="10">The sequence shown here is derived from an EMBL/GenBank/DDBJ whole genome shotgun (WGS) entry which is preliminary data.</text>
</comment>
<dbReference type="PRINTS" id="PR00385">
    <property type="entry name" value="P450"/>
</dbReference>
<dbReference type="GO" id="GO:0005506">
    <property type="term" value="F:iron ion binding"/>
    <property type="evidence" value="ECO:0007669"/>
    <property type="project" value="InterPro"/>
</dbReference>
<evidence type="ECO:0000256" key="4">
    <source>
        <dbReference type="ARBA" id="ARBA00022723"/>
    </source>
</evidence>
<protein>
    <submittedName>
        <fullName evidence="10">Cytochrome P450</fullName>
    </submittedName>
</protein>
<proteinExistence type="inferred from homology"/>
<keyword evidence="4 8" id="KW-0479">Metal-binding</keyword>
<dbReference type="AlphaFoldDB" id="A0A559MG20"/>
<feature type="transmembrane region" description="Helical" evidence="9">
    <location>
        <begin position="12"/>
        <end position="30"/>
    </location>
</feature>
<dbReference type="InterPro" id="IPR002974">
    <property type="entry name" value="Cyt_P450_E_CYP52_ascomycetes"/>
</dbReference>
<sequence length="508" mass="57704">MPIPIPTTSLLGLAYIIAAYFLYMSLSSILSSRQNSAKARQLKCQDPPELKSRYPFGIDLLLRLRVADKAKLFPVDLTQRFIDVGAITYKYTLPGSHTISTMDPKNIQAFAREQVSDLNLEETHGENIILEDHYTSEWLLTRTSSSTVQNLMRALDLSLTSGNWIESVDLRVLFFRLTLDSATEFLFGTSVDSQLDVFPSHGKLHSAAGAPNSSEFATAFDEAQNTLAARDRLDRLYWIFSPNKFKKNCKICHDFVDHFVRLALAKDPWEKQQRSDGTAEKYVFLDALTTQTRDPEELRTQALNLLLAGRDTTASLLSWLFLRLSQDPVRYKKLRDIIIEEFGTYDEPSGVTFSRLKNCRYLQHCNNEALRLHPAVPVNARTANKDTTIPKGGGQDRLSPIFIPKGMAVEYSVHAMHHRADVWGPDVELFNPERWEGRKVGWEYLPFNGGPRICLGQQFSLTEASYVTMRLLQRFDKMEYLGKDPVIRHNLALTNSPADPVEIRMHAA</sequence>
<keyword evidence="9" id="KW-1133">Transmembrane helix</keyword>
<evidence type="ECO:0000256" key="2">
    <source>
        <dbReference type="ARBA" id="ARBA00010617"/>
    </source>
</evidence>
<dbReference type="InterPro" id="IPR001128">
    <property type="entry name" value="Cyt_P450"/>
</dbReference>
<dbReference type="Proteomes" id="UP000315522">
    <property type="component" value="Unassembled WGS sequence"/>
</dbReference>
<keyword evidence="7 8" id="KW-0503">Monooxygenase</keyword>
<keyword evidence="6 8" id="KW-0408">Iron</keyword>
<dbReference type="PRINTS" id="PR01239">
    <property type="entry name" value="EP450IICYP52"/>
</dbReference>
<keyword evidence="3 8" id="KW-0349">Heme</keyword>
<dbReference type="PROSITE" id="PS00086">
    <property type="entry name" value="CYTOCHROME_P450"/>
    <property type="match status" value="1"/>
</dbReference>
<dbReference type="CDD" id="cd11063">
    <property type="entry name" value="CYP52"/>
    <property type="match status" value="1"/>
</dbReference>
<dbReference type="Pfam" id="PF00067">
    <property type="entry name" value="p450"/>
    <property type="match status" value="1"/>
</dbReference>
<dbReference type="GO" id="GO:0020037">
    <property type="term" value="F:heme binding"/>
    <property type="evidence" value="ECO:0007669"/>
    <property type="project" value="InterPro"/>
</dbReference>
<keyword evidence="9" id="KW-0812">Transmembrane</keyword>